<dbReference type="AlphaFoldDB" id="A0A0E9VAZ2"/>
<proteinExistence type="predicted"/>
<dbReference type="EMBL" id="GBXM01033360">
    <property type="protein sequence ID" value="JAH75217.1"/>
    <property type="molecule type" value="Transcribed_RNA"/>
</dbReference>
<accession>A0A0E9VAZ2</accession>
<evidence type="ECO:0000313" key="1">
    <source>
        <dbReference type="EMBL" id="JAH75217.1"/>
    </source>
</evidence>
<name>A0A0E9VAZ2_ANGAN</name>
<reference evidence="1" key="1">
    <citation type="submission" date="2014-11" db="EMBL/GenBank/DDBJ databases">
        <authorList>
            <person name="Amaro Gonzalez C."/>
        </authorList>
    </citation>
    <scope>NUCLEOTIDE SEQUENCE</scope>
</reference>
<reference evidence="1" key="2">
    <citation type="journal article" date="2015" name="Fish Shellfish Immunol.">
        <title>Early steps in the European eel (Anguilla anguilla)-Vibrio vulnificus interaction in the gills: Role of the RtxA13 toxin.</title>
        <authorList>
            <person name="Callol A."/>
            <person name="Pajuelo D."/>
            <person name="Ebbesson L."/>
            <person name="Teles M."/>
            <person name="MacKenzie S."/>
            <person name="Amaro C."/>
        </authorList>
    </citation>
    <scope>NUCLEOTIDE SEQUENCE</scope>
</reference>
<protein>
    <submittedName>
        <fullName evidence="1">Uncharacterized protein</fullName>
    </submittedName>
</protein>
<organism evidence="1">
    <name type="scientific">Anguilla anguilla</name>
    <name type="common">European freshwater eel</name>
    <name type="synonym">Muraena anguilla</name>
    <dbReference type="NCBI Taxonomy" id="7936"/>
    <lineage>
        <taxon>Eukaryota</taxon>
        <taxon>Metazoa</taxon>
        <taxon>Chordata</taxon>
        <taxon>Craniata</taxon>
        <taxon>Vertebrata</taxon>
        <taxon>Euteleostomi</taxon>
        <taxon>Actinopterygii</taxon>
        <taxon>Neopterygii</taxon>
        <taxon>Teleostei</taxon>
        <taxon>Anguilliformes</taxon>
        <taxon>Anguillidae</taxon>
        <taxon>Anguilla</taxon>
    </lineage>
</organism>
<sequence>MCFVCVCVCETCQNGIHSVRLWQCTTYSLIVFTFFVLHCKSAPGVFRKHRSHWRQCQ</sequence>